<gene>
    <name evidence="1" type="ORF">METZ01_LOCUS45813</name>
</gene>
<evidence type="ECO:0000313" key="1">
    <source>
        <dbReference type="EMBL" id="SUZ92959.1"/>
    </source>
</evidence>
<organism evidence="1">
    <name type="scientific">marine metagenome</name>
    <dbReference type="NCBI Taxonomy" id="408172"/>
    <lineage>
        <taxon>unclassified sequences</taxon>
        <taxon>metagenomes</taxon>
        <taxon>ecological metagenomes</taxon>
    </lineage>
</organism>
<protein>
    <submittedName>
        <fullName evidence="1">Uncharacterized protein</fullName>
    </submittedName>
</protein>
<dbReference type="AlphaFoldDB" id="A0A381RPH9"/>
<accession>A0A381RPH9</accession>
<sequence length="45" mass="5275">MHRLFLIHVAEPEARQIDRPLNSRRNVETLFLGNSSLSMLVRDKN</sequence>
<proteinExistence type="predicted"/>
<name>A0A381RPH9_9ZZZZ</name>
<dbReference type="EMBL" id="UINC01002105">
    <property type="protein sequence ID" value="SUZ92959.1"/>
    <property type="molecule type" value="Genomic_DNA"/>
</dbReference>
<reference evidence="1" key="1">
    <citation type="submission" date="2018-05" db="EMBL/GenBank/DDBJ databases">
        <authorList>
            <person name="Lanie J.A."/>
            <person name="Ng W.-L."/>
            <person name="Kazmierczak K.M."/>
            <person name="Andrzejewski T.M."/>
            <person name="Davidsen T.M."/>
            <person name="Wayne K.J."/>
            <person name="Tettelin H."/>
            <person name="Glass J.I."/>
            <person name="Rusch D."/>
            <person name="Podicherti R."/>
            <person name="Tsui H.-C.T."/>
            <person name="Winkler M.E."/>
        </authorList>
    </citation>
    <scope>NUCLEOTIDE SEQUENCE</scope>
</reference>